<dbReference type="AlphaFoldDB" id="A0AAE0NZG0"/>
<reference evidence="9" key="2">
    <citation type="submission" date="2023-06" db="EMBL/GenBank/DDBJ databases">
        <authorList>
            <consortium name="Lawrence Berkeley National Laboratory"/>
            <person name="Haridas S."/>
            <person name="Hensen N."/>
            <person name="Bonometti L."/>
            <person name="Westerberg I."/>
            <person name="Brannstrom I.O."/>
            <person name="Guillou S."/>
            <person name="Cros-Aarteil S."/>
            <person name="Calhoun S."/>
            <person name="Kuo A."/>
            <person name="Mondo S."/>
            <person name="Pangilinan J."/>
            <person name="Riley R."/>
            <person name="LaButti K."/>
            <person name="Andreopoulos B."/>
            <person name="Lipzen A."/>
            <person name="Chen C."/>
            <person name="Yanf M."/>
            <person name="Daum C."/>
            <person name="Ng V."/>
            <person name="Clum A."/>
            <person name="Steindorff A."/>
            <person name="Ohm R."/>
            <person name="Martin F."/>
            <person name="Silar P."/>
            <person name="Natvig D."/>
            <person name="Lalanne C."/>
            <person name="Gautier V."/>
            <person name="Ament-velasquez S.L."/>
            <person name="Kruys A."/>
            <person name="Hutchinson M.I."/>
            <person name="Powell A.J."/>
            <person name="Barry K."/>
            <person name="Miller A.N."/>
            <person name="Grigoriev I.V."/>
            <person name="Debuchy R."/>
            <person name="Gladieux P."/>
            <person name="Thoren M.H."/>
            <person name="Johannesson H."/>
        </authorList>
    </citation>
    <scope>NUCLEOTIDE SEQUENCE</scope>
    <source>
        <strain evidence="9">CBS 232.78</strain>
    </source>
</reference>
<feature type="compositionally biased region" description="Low complexity" evidence="7">
    <location>
        <begin position="105"/>
        <end position="115"/>
    </location>
</feature>
<organism evidence="9 10">
    <name type="scientific">Podospora didyma</name>
    <dbReference type="NCBI Taxonomy" id="330526"/>
    <lineage>
        <taxon>Eukaryota</taxon>
        <taxon>Fungi</taxon>
        <taxon>Dikarya</taxon>
        <taxon>Ascomycota</taxon>
        <taxon>Pezizomycotina</taxon>
        <taxon>Sordariomycetes</taxon>
        <taxon>Sordariomycetidae</taxon>
        <taxon>Sordariales</taxon>
        <taxon>Podosporaceae</taxon>
        <taxon>Podospora</taxon>
    </lineage>
</organism>
<dbReference type="InterPro" id="IPR052360">
    <property type="entry name" value="Transcr_Regulatory_Proteins"/>
</dbReference>
<evidence type="ECO:0000256" key="7">
    <source>
        <dbReference type="SAM" id="MobiDB-lite"/>
    </source>
</evidence>
<dbReference type="GO" id="GO:0000981">
    <property type="term" value="F:DNA-binding transcription factor activity, RNA polymerase II-specific"/>
    <property type="evidence" value="ECO:0007669"/>
    <property type="project" value="InterPro"/>
</dbReference>
<keyword evidence="1" id="KW-0479">Metal-binding</keyword>
<keyword evidence="6" id="KW-0539">Nucleus</keyword>
<dbReference type="PANTHER" id="PTHR36206:SF13">
    <property type="entry name" value="TRANSCRIPTIONAL REGULATORY PROTEIN MOC3"/>
    <property type="match status" value="1"/>
</dbReference>
<dbReference type="PANTHER" id="PTHR36206">
    <property type="entry name" value="ASPERCRYPTIN BIOSYNTHESIS CLUSTER-SPECIFIC TRANSCRIPTION REGULATOR ATNN-RELATED"/>
    <property type="match status" value="1"/>
</dbReference>
<gene>
    <name evidence="9" type="ORF">B0H63DRAFT_519751</name>
</gene>
<dbReference type="EMBL" id="JAULSW010000002">
    <property type="protein sequence ID" value="KAK3390538.1"/>
    <property type="molecule type" value="Genomic_DNA"/>
</dbReference>
<evidence type="ECO:0000256" key="5">
    <source>
        <dbReference type="ARBA" id="ARBA00023163"/>
    </source>
</evidence>
<keyword evidence="10" id="KW-1185">Reference proteome</keyword>
<dbReference type="CDD" id="cd00067">
    <property type="entry name" value="GAL4"/>
    <property type="match status" value="1"/>
</dbReference>
<accession>A0AAE0NZG0</accession>
<name>A0AAE0NZG0_9PEZI</name>
<keyword evidence="4" id="KW-0238">DNA-binding</keyword>
<feature type="compositionally biased region" description="Basic residues" evidence="7">
    <location>
        <begin position="25"/>
        <end position="36"/>
    </location>
</feature>
<dbReference type="GO" id="GO:0003677">
    <property type="term" value="F:DNA binding"/>
    <property type="evidence" value="ECO:0007669"/>
    <property type="project" value="UniProtKB-KW"/>
</dbReference>
<dbReference type="InterPro" id="IPR036864">
    <property type="entry name" value="Zn2-C6_fun-type_DNA-bd_sf"/>
</dbReference>
<dbReference type="InterPro" id="IPR001138">
    <property type="entry name" value="Zn2Cys6_DnaBD"/>
</dbReference>
<protein>
    <recommendedName>
        <fullName evidence="8">Zn(2)-C6 fungal-type domain-containing protein</fullName>
    </recommendedName>
</protein>
<evidence type="ECO:0000256" key="6">
    <source>
        <dbReference type="ARBA" id="ARBA00023242"/>
    </source>
</evidence>
<feature type="region of interest" description="Disordered" evidence="7">
    <location>
        <begin position="1"/>
        <end position="36"/>
    </location>
</feature>
<feature type="region of interest" description="Disordered" evidence="7">
    <location>
        <begin position="78"/>
        <end position="115"/>
    </location>
</feature>
<dbReference type="GO" id="GO:0008270">
    <property type="term" value="F:zinc ion binding"/>
    <property type="evidence" value="ECO:0007669"/>
    <property type="project" value="InterPro"/>
</dbReference>
<feature type="domain" description="Zn(2)-C6 fungal-type" evidence="8">
    <location>
        <begin position="46"/>
        <end position="72"/>
    </location>
</feature>
<dbReference type="Proteomes" id="UP001285441">
    <property type="component" value="Unassembled WGS sequence"/>
</dbReference>
<evidence type="ECO:0000313" key="10">
    <source>
        <dbReference type="Proteomes" id="UP001285441"/>
    </source>
</evidence>
<keyword evidence="5" id="KW-0804">Transcription</keyword>
<keyword evidence="2" id="KW-0862">Zinc</keyword>
<dbReference type="SUPFAM" id="SSF57701">
    <property type="entry name" value="Zn2/Cys6 DNA-binding domain"/>
    <property type="match status" value="1"/>
</dbReference>
<proteinExistence type="predicted"/>
<dbReference type="Pfam" id="PF00172">
    <property type="entry name" value="Zn_clus"/>
    <property type="match status" value="1"/>
</dbReference>
<evidence type="ECO:0000259" key="8">
    <source>
        <dbReference type="Pfam" id="PF00172"/>
    </source>
</evidence>
<evidence type="ECO:0000256" key="1">
    <source>
        <dbReference type="ARBA" id="ARBA00022723"/>
    </source>
</evidence>
<evidence type="ECO:0000256" key="3">
    <source>
        <dbReference type="ARBA" id="ARBA00023015"/>
    </source>
</evidence>
<comment type="caution">
    <text evidence="9">The sequence shown here is derived from an EMBL/GenBank/DDBJ whole genome shotgun (WGS) entry which is preliminary data.</text>
</comment>
<keyword evidence="3" id="KW-0805">Transcription regulation</keyword>
<evidence type="ECO:0000256" key="2">
    <source>
        <dbReference type="ARBA" id="ARBA00022833"/>
    </source>
</evidence>
<evidence type="ECO:0000313" key="9">
    <source>
        <dbReference type="EMBL" id="KAK3390538.1"/>
    </source>
</evidence>
<feature type="compositionally biased region" description="Low complexity" evidence="7">
    <location>
        <begin position="13"/>
        <end position="22"/>
    </location>
</feature>
<evidence type="ECO:0000256" key="4">
    <source>
        <dbReference type="ARBA" id="ARBA00023125"/>
    </source>
</evidence>
<reference evidence="9" key="1">
    <citation type="journal article" date="2023" name="Mol. Phylogenet. Evol.">
        <title>Genome-scale phylogeny and comparative genomics of the fungal order Sordariales.</title>
        <authorList>
            <person name="Hensen N."/>
            <person name="Bonometti L."/>
            <person name="Westerberg I."/>
            <person name="Brannstrom I.O."/>
            <person name="Guillou S."/>
            <person name="Cros-Aarteil S."/>
            <person name="Calhoun S."/>
            <person name="Haridas S."/>
            <person name="Kuo A."/>
            <person name="Mondo S."/>
            <person name="Pangilinan J."/>
            <person name="Riley R."/>
            <person name="LaButti K."/>
            <person name="Andreopoulos B."/>
            <person name="Lipzen A."/>
            <person name="Chen C."/>
            <person name="Yan M."/>
            <person name="Daum C."/>
            <person name="Ng V."/>
            <person name="Clum A."/>
            <person name="Steindorff A."/>
            <person name="Ohm R.A."/>
            <person name="Martin F."/>
            <person name="Silar P."/>
            <person name="Natvig D.O."/>
            <person name="Lalanne C."/>
            <person name="Gautier V."/>
            <person name="Ament-Velasquez S.L."/>
            <person name="Kruys A."/>
            <person name="Hutchinson M.I."/>
            <person name="Powell A.J."/>
            <person name="Barry K."/>
            <person name="Miller A.N."/>
            <person name="Grigoriev I.V."/>
            <person name="Debuchy R."/>
            <person name="Gladieux P."/>
            <person name="Hiltunen Thoren M."/>
            <person name="Johannesson H."/>
        </authorList>
    </citation>
    <scope>NUCLEOTIDE SEQUENCE</scope>
    <source>
        <strain evidence="9">CBS 232.78</strain>
    </source>
</reference>
<sequence length="660" mass="71811">MAEDYNTNDRLDSSSPSSSMPPNGQKKKRTRASKPKVRTGCITWIRRVKCGEEKPACLRCTSTGRTCDGYDKTAVSPRYQPGGGGADLNQSSSSPSMLHGGGMGSHINSNSSSNRSSAELAKVEFVKACQGSEALRSMRPLAPAADMDGAETERRLFHQIRTAAAAGGIGGGGGGGGGLAEHMCTFAGFWSCMSTPDIQQQDDAVKHAVVAVGAAYQLFRNHTFQEPIPDGFTRDGLDVFIIQQYNLSMSKLQRHVSSSSTASVQITLLCCLAFICLESLRANHAVAVTHLVNGLKILESLPSSAFEFLAHDDEGNRPSSSPKSPSTFSMADIIHLFGRLEVSACFFTRGIRPVVAERGYSFRLLDDGSSQGARHFSSLSSLTSAIQLFQRDAMARLHEIATTTNPLFWADPREQQQQACLRSRGTRLGARVDAALPVLLPPVPDTPDLLCTYLDLLFFRCAQIFVFQTPPSSPSTATTTTTINNIEKINIDMLHRDILRLASIIIHASPVAQTLRRSSSTTTTTPAGRRISLLDTGLLGPLYTIAVQTDDPRLRLAAIQLMGEATSSGDNIVERKIARVVFDAANGNTTNSFNNVNNHHQFMMNDEYNDYDDYDYEDDNNNKDLLWPSQEIPRALTGLGCVPRVYDVLVDDPDDVEMDG</sequence>